<feature type="transmembrane region" description="Helical" evidence="1">
    <location>
        <begin position="59"/>
        <end position="77"/>
    </location>
</feature>
<keyword evidence="1" id="KW-1133">Transmembrane helix</keyword>
<organism evidence="2 3">
    <name type="scientific">Lederbergia citrisecunda</name>
    <dbReference type="NCBI Taxonomy" id="2833583"/>
    <lineage>
        <taxon>Bacteria</taxon>
        <taxon>Bacillati</taxon>
        <taxon>Bacillota</taxon>
        <taxon>Bacilli</taxon>
        <taxon>Bacillales</taxon>
        <taxon>Bacillaceae</taxon>
        <taxon>Lederbergia</taxon>
    </lineage>
</organism>
<evidence type="ECO:0000313" key="2">
    <source>
        <dbReference type="EMBL" id="MBS4199192.1"/>
    </source>
</evidence>
<dbReference type="Proteomes" id="UP000682713">
    <property type="component" value="Unassembled WGS sequence"/>
</dbReference>
<keyword evidence="1" id="KW-0812">Transmembrane</keyword>
<reference evidence="2 3" key="1">
    <citation type="submission" date="2021-05" db="EMBL/GenBank/DDBJ databases">
        <title>Novel Bacillus species.</title>
        <authorList>
            <person name="Liu G."/>
        </authorList>
    </citation>
    <scope>NUCLEOTIDE SEQUENCE [LARGE SCALE GENOMIC DNA]</scope>
    <source>
        <strain evidence="2 3">FJAT-49732</strain>
    </source>
</reference>
<proteinExistence type="predicted"/>
<dbReference type="AlphaFoldDB" id="A0A942TNG8"/>
<evidence type="ECO:0000313" key="3">
    <source>
        <dbReference type="Proteomes" id="UP000682713"/>
    </source>
</evidence>
<keyword evidence="3" id="KW-1185">Reference proteome</keyword>
<dbReference type="RefSeq" id="WP_213109887.1">
    <property type="nucleotide sequence ID" value="NZ_JAGYPJ010000001.1"/>
</dbReference>
<accession>A0A942TNG8</accession>
<name>A0A942TNG8_9BACI</name>
<keyword evidence="1" id="KW-0472">Membrane</keyword>
<gene>
    <name evidence="2" type="ORF">KHA93_05925</name>
</gene>
<evidence type="ECO:0000256" key="1">
    <source>
        <dbReference type="SAM" id="Phobius"/>
    </source>
</evidence>
<feature type="transmembrane region" description="Helical" evidence="1">
    <location>
        <begin position="12"/>
        <end position="38"/>
    </location>
</feature>
<sequence length="87" mass="9784">MREANTKSKLALILAILSFFVPTRGIVFATIGVAIATISFVLSIKSLEEIRRFKQEGKWFARSAMIFSIVSIFLHSSHSWSIDKILP</sequence>
<protein>
    <submittedName>
        <fullName evidence="2">Uncharacterized protein</fullName>
    </submittedName>
</protein>
<dbReference type="EMBL" id="JAGYPJ010000001">
    <property type="protein sequence ID" value="MBS4199192.1"/>
    <property type="molecule type" value="Genomic_DNA"/>
</dbReference>
<comment type="caution">
    <text evidence="2">The sequence shown here is derived from an EMBL/GenBank/DDBJ whole genome shotgun (WGS) entry which is preliminary data.</text>
</comment>